<protein>
    <submittedName>
        <fullName evidence="2">Uncharacterized protein</fullName>
    </submittedName>
</protein>
<evidence type="ECO:0000313" key="3">
    <source>
        <dbReference type="Proteomes" id="UP000219338"/>
    </source>
</evidence>
<feature type="region of interest" description="Disordered" evidence="1">
    <location>
        <begin position="43"/>
        <end position="62"/>
    </location>
</feature>
<reference evidence="3" key="1">
    <citation type="journal article" date="2017" name="Nat. Ecol. Evol.">
        <title>Genome expansion and lineage-specific genetic innovations in the forest pathogenic fungi Armillaria.</title>
        <authorList>
            <person name="Sipos G."/>
            <person name="Prasanna A.N."/>
            <person name="Walter M.C."/>
            <person name="O'Connor E."/>
            <person name="Balint B."/>
            <person name="Krizsan K."/>
            <person name="Kiss B."/>
            <person name="Hess J."/>
            <person name="Varga T."/>
            <person name="Slot J."/>
            <person name="Riley R."/>
            <person name="Boka B."/>
            <person name="Rigling D."/>
            <person name="Barry K."/>
            <person name="Lee J."/>
            <person name="Mihaltcheva S."/>
            <person name="LaButti K."/>
            <person name="Lipzen A."/>
            <person name="Waldron R."/>
            <person name="Moloney N.M."/>
            <person name="Sperisen C."/>
            <person name="Kredics L."/>
            <person name="Vagvoelgyi C."/>
            <person name="Patrignani A."/>
            <person name="Fitzpatrick D."/>
            <person name="Nagy I."/>
            <person name="Doyle S."/>
            <person name="Anderson J.B."/>
            <person name="Grigoriev I.V."/>
            <person name="Gueldener U."/>
            <person name="Muensterkoetter M."/>
            <person name="Nagy L.G."/>
        </authorList>
    </citation>
    <scope>NUCLEOTIDE SEQUENCE [LARGE SCALE GENOMIC DNA]</scope>
    <source>
        <strain evidence="3">C18/9</strain>
    </source>
</reference>
<sequence length="128" mass="14309">MTVILPQIERSDSSGRWDYAVISWRRSYHRTEYLYVDSGIRTTCSPSTSSGTNTSDSPRASNFATTAQFRVSAIPPQRAPTDSEAFPWNIFYINVDAATGHFSTQSARKEVVDMIVPPMKSLNTLLAR</sequence>
<organism evidence="2 3">
    <name type="scientific">Armillaria ostoyae</name>
    <name type="common">Armillaria root rot fungus</name>
    <dbReference type="NCBI Taxonomy" id="47428"/>
    <lineage>
        <taxon>Eukaryota</taxon>
        <taxon>Fungi</taxon>
        <taxon>Dikarya</taxon>
        <taxon>Basidiomycota</taxon>
        <taxon>Agaricomycotina</taxon>
        <taxon>Agaricomycetes</taxon>
        <taxon>Agaricomycetidae</taxon>
        <taxon>Agaricales</taxon>
        <taxon>Marasmiineae</taxon>
        <taxon>Physalacriaceae</taxon>
        <taxon>Armillaria</taxon>
    </lineage>
</organism>
<gene>
    <name evidence="2" type="ORF">ARMOST_14182</name>
</gene>
<dbReference type="EMBL" id="FUEG01000013">
    <property type="protein sequence ID" value="SJL10788.1"/>
    <property type="molecule type" value="Genomic_DNA"/>
</dbReference>
<name>A0A284RPY3_ARMOS</name>
<evidence type="ECO:0000313" key="2">
    <source>
        <dbReference type="EMBL" id="SJL10788.1"/>
    </source>
</evidence>
<accession>A0A284RPY3</accession>
<keyword evidence="3" id="KW-1185">Reference proteome</keyword>
<dbReference type="AlphaFoldDB" id="A0A284RPY3"/>
<dbReference type="Proteomes" id="UP000219338">
    <property type="component" value="Unassembled WGS sequence"/>
</dbReference>
<proteinExistence type="predicted"/>
<evidence type="ECO:0000256" key="1">
    <source>
        <dbReference type="SAM" id="MobiDB-lite"/>
    </source>
</evidence>